<organism evidence="1 2">
    <name type="scientific">Trichoplusia ni</name>
    <name type="common">Cabbage looper</name>
    <dbReference type="NCBI Taxonomy" id="7111"/>
    <lineage>
        <taxon>Eukaryota</taxon>
        <taxon>Metazoa</taxon>
        <taxon>Ecdysozoa</taxon>
        <taxon>Arthropoda</taxon>
        <taxon>Hexapoda</taxon>
        <taxon>Insecta</taxon>
        <taxon>Pterygota</taxon>
        <taxon>Neoptera</taxon>
        <taxon>Endopterygota</taxon>
        <taxon>Lepidoptera</taxon>
        <taxon>Glossata</taxon>
        <taxon>Ditrysia</taxon>
        <taxon>Noctuoidea</taxon>
        <taxon>Noctuidae</taxon>
        <taxon>Plusiinae</taxon>
        <taxon>Trichoplusia</taxon>
    </lineage>
</organism>
<gene>
    <name evidence="2" type="primary">LOC113508250</name>
</gene>
<evidence type="ECO:0000313" key="2">
    <source>
        <dbReference type="RefSeq" id="XP_026747007.1"/>
    </source>
</evidence>
<dbReference type="InterPro" id="IPR012337">
    <property type="entry name" value="RNaseH-like_sf"/>
</dbReference>
<dbReference type="OrthoDB" id="411823at2759"/>
<dbReference type="CDD" id="cd09276">
    <property type="entry name" value="Rnase_HI_RT_non_LTR"/>
    <property type="match status" value="1"/>
</dbReference>
<accession>A0A7E5X3J9</accession>
<dbReference type="InParanoid" id="A0A7E5X3J9"/>
<dbReference type="SUPFAM" id="SSF53098">
    <property type="entry name" value="Ribonuclease H-like"/>
    <property type="match status" value="1"/>
</dbReference>
<name>A0A7E5X3J9_TRINI</name>
<dbReference type="GeneID" id="113508250"/>
<sequence length="289" mass="33078">MCSEGDVGTEKRSNQNYLRVGDRANRALRSERWAPAAEKLMVRNQLDSLQRGFVQKICKAYRTVSLTSALLLSGQLLLDLRVAEAATLFRVKKGYSDEFLPPGREVERKAEYLQHPHPSKLVLTEYQQLEDFNSETVETHQVVGPHIYTDGSKIEGKVGAALTWWDGGKEVKQRTFRLEPHNTVFQSELYDSRSSLDLLRCPRATHQLAHNIKEMVRGIREEGRNVKLFWLRAHVGILGNERADELAKKAALTKKTAPDYNKVPISFVKKSIREETVKRWQESPPARDR</sequence>
<protein>
    <submittedName>
        <fullName evidence="2">Uncharacterized protein LOC113508250</fullName>
    </submittedName>
</protein>
<reference evidence="2" key="1">
    <citation type="submission" date="2025-08" db="UniProtKB">
        <authorList>
            <consortium name="RefSeq"/>
        </authorList>
    </citation>
    <scope>IDENTIFICATION</scope>
</reference>
<keyword evidence="1" id="KW-1185">Reference proteome</keyword>
<dbReference type="Proteomes" id="UP000322000">
    <property type="component" value="Unplaced"/>
</dbReference>
<dbReference type="AlphaFoldDB" id="A0A7E5X3J9"/>
<proteinExistence type="predicted"/>
<dbReference type="Gene3D" id="3.30.420.10">
    <property type="entry name" value="Ribonuclease H-like superfamily/Ribonuclease H"/>
    <property type="match status" value="1"/>
</dbReference>
<dbReference type="KEGG" id="tnl:113508250"/>
<dbReference type="GO" id="GO:0003676">
    <property type="term" value="F:nucleic acid binding"/>
    <property type="evidence" value="ECO:0007669"/>
    <property type="project" value="InterPro"/>
</dbReference>
<dbReference type="InterPro" id="IPR036397">
    <property type="entry name" value="RNaseH_sf"/>
</dbReference>
<dbReference type="RefSeq" id="XP_026747007.1">
    <property type="nucleotide sequence ID" value="XM_026891206.1"/>
</dbReference>
<evidence type="ECO:0000313" key="1">
    <source>
        <dbReference type="Proteomes" id="UP000322000"/>
    </source>
</evidence>